<feature type="transmembrane region" description="Helical" evidence="1">
    <location>
        <begin position="243"/>
        <end position="259"/>
    </location>
</feature>
<keyword evidence="1" id="KW-1133">Transmembrane helix</keyword>
<keyword evidence="1" id="KW-0812">Transmembrane</keyword>
<evidence type="ECO:0000313" key="3">
    <source>
        <dbReference type="Proteomes" id="UP000664277"/>
    </source>
</evidence>
<dbReference type="AlphaFoldDB" id="A0A8J7TJN2"/>
<keyword evidence="1" id="KW-0472">Membrane</keyword>
<organism evidence="2 3">
    <name type="scientific">Candidatus Obscuribacter phosphatis</name>
    <dbReference type="NCBI Taxonomy" id="1906157"/>
    <lineage>
        <taxon>Bacteria</taxon>
        <taxon>Bacillati</taxon>
        <taxon>Candidatus Melainabacteria</taxon>
        <taxon>Candidatus Obscuribacterales</taxon>
        <taxon>Candidatus Obscuribacteraceae</taxon>
        <taxon>Candidatus Obscuribacter</taxon>
    </lineage>
</organism>
<protein>
    <recommendedName>
        <fullName evidence="4">NADH:quinone oxidoreductase/Mrp antiporter membrane subunit domain-containing protein</fullName>
    </recommendedName>
</protein>
<feature type="transmembrane region" description="Helical" evidence="1">
    <location>
        <begin position="129"/>
        <end position="151"/>
    </location>
</feature>
<proteinExistence type="predicted"/>
<feature type="transmembrane region" description="Helical" evidence="1">
    <location>
        <begin position="190"/>
        <end position="209"/>
    </location>
</feature>
<feature type="transmembrane region" description="Helical" evidence="1">
    <location>
        <begin position="53"/>
        <end position="72"/>
    </location>
</feature>
<feature type="transmembrane region" description="Helical" evidence="1">
    <location>
        <begin position="157"/>
        <end position="178"/>
    </location>
</feature>
<feature type="transmembrane region" description="Helical" evidence="1">
    <location>
        <begin position="30"/>
        <end position="47"/>
    </location>
</feature>
<feature type="transmembrane region" description="Helical" evidence="1">
    <location>
        <begin position="345"/>
        <end position="367"/>
    </location>
</feature>
<feature type="transmembrane region" description="Helical" evidence="1">
    <location>
        <begin position="312"/>
        <end position="333"/>
    </location>
</feature>
<evidence type="ECO:0008006" key="4">
    <source>
        <dbReference type="Google" id="ProtNLM"/>
    </source>
</evidence>
<feature type="transmembrane region" description="Helical" evidence="1">
    <location>
        <begin position="79"/>
        <end position="97"/>
    </location>
</feature>
<gene>
    <name evidence="2" type="ORF">J0M35_00020</name>
</gene>
<feature type="transmembrane region" description="Helical" evidence="1">
    <location>
        <begin position="388"/>
        <end position="408"/>
    </location>
</feature>
<evidence type="ECO:0000256" key="1">
    <source>
        <dbReference type="SAM" id="Phobius"/>
    </source>
</evidence>
<feature type="transmembrane region" description="Helical" evidence="1">
    <location>
        <begin position="6"/>
        <end position="23"/>
    </location>
</feature>
<reference evidence="2" key="1">
    <citation type="submission" date="2021-02" db="EMBL/GenBank/DDBJ databases">
        <title>Genome-Resolved Metagenomics of a Microbial Community Performing Photosynthetic Biological Nutrient Removal.</title>
        <authorList>
            <person name="Mcdaniel E.A."/>
        </authorList>
    </citation>
    <scope>NUCLEOTIDE SEQUENCE</scope>
    <source>
        <strain evidence="2">UWPOB_OBS1</strain>
    </source>
</reference>
<feature type="transmembrane region" description="Helical" evidence="1">
    <location>
        <begin position="215"/>
        <end position="236"/>
    </location>
</feature>
<dbReference type="Proteomes" id="UP000664277">
    <property type="component" value="Unassembled WGS sequence"/>
</dbReference>
<feature type="transmembrane region" description="Helical" evidence="1">
    <location>
        <begin position="271"/>
        <end position="291"/>
    </location>
</feature>
<name>A0A8J7TJN2_9BACT</name>
<sequence length="445" mass="48015">MDLTLSLSMLAIVFATIGLVWHRQPQQVKLTGLIVSACIFLSLLNPADRNWSSQSGILSLFVSASAFLSILSQQPRQQAAHSIASIVMLCSFSLAYLDERTVQPMRAISLALLLITLIFLAVSRGKTKSIANCTAVFFSIAFLCFAASFLASGIVKSILILVVAAVFLPLLPFHAGFVGSLSCLPGTVRAFGAFVLPCLGWQIIATNLMPFPDPIVSTVIALSICGGLLSTIRAIAQIDIDQTFASVGTILFSLAWLNFVAKSGSAEATGWYVVSVALALNGLLLCTYHLRDKYGDNLRDNLPGLDQTMPRLSLVFRLLIMACAGFPPFALFVMTMSMMLTSNQVYIPIWIVLISMICSLLLVSVMQQLLFGKRRADLIYEDIRKGDVVALAILILLLFTSGAIPYTFDSVRKPEGAYRGSAIPPLPTKSMQVPVSLTGGDSTLC</sequence>
<dbReference type="EMBL" id="JAFLCK010000001">
    <property type="protein sequence ID" value="MBN8658720.1"/>
    <property type="molecule type" value="Genomic_DNA"/>
</dbReference>
<feature type="transmembrane region" description="Helical" evidence="1">
    <location>
        <begin position="103"/>
        <end position="122"/>
    </location>
</feature>
<comment type="caution">
    <text evidence="2">The sequence shown here is derived from an EMBL/GenBank/DDBJ whole genome shotgun (WGS) entry which is preliminary data.</text>
</comment>
<evidence type="ECO:0000313" key="2">
    <source>
        <dbReference type="EMBL" id="MBN8658720.1"/>
    </source>
</evidence>
<accession>A0A8J7TJN2</accession>